<comment type="caution">
    <text evidence="3">The sequence shown here is derived from an EMBL/GenBank/DDBJ whole genome shotgun (WGS) entry which is preliminary data.</text>
</comment>
<evidence type="ECO:0000256" key="2">
    <source>
        <dbReference type="SAM" id="Phobius"/>
    </source>
</evidence>
<feature type="compositionally biased region" description="Low complexity" evidence="1">
    <location>
        <begin position="124"/>
        <end position="144"/>
    </location>
</feature>
<keyword evidence="2" id="KW-1133">Transmembrane helix</keyword>
<feature type="region of interest" description="Disordered" evidence="1">
    <location>
        <begin position="1"/>
        <end position="27"/>
    </location>
</feature>
<dbReference type="InterPro" id="IPR008979">
    <property type="entry name" value="Galactose-bd-like_sf"/>
</dbReference>
<evidence type="ECO:0000313" key="3">
    <source>
        <dbReference type="EMBL" id="PZF91221.1"/>
    </source>
</evidence>
<accession>A0A2W2BVA7</accession>
<name>A0A2W2BVA7_9ACTN</name>
<keyword evidence="2" id="KW-0812">Transmembrane</keyword>
<evidence type="ECO:0000256" key="1">
    <source>
        <dbReference type="SAM" id="MobiDB-lite"/>
    </source>
</evidence>
<evidence type="ECO:0000313" key="4">
    <source>
        <dbReference type="Proteomes" id="UP000248627"/>
    </source>
</evidence>
<feature type="compositionally biased region" description="Low complexity" evidence="1">
    <location>
        <begin position="74"/>
        <end position="98"/>
    </location>
</feature>
<proteinExistence type="predicted"/>
<dbReference type="RefSeq" id="WP_111245164.1">
    <property type="nucleotide sequence ID" value="NZ_AP023358.1"/>
</dbReference>
<organism evidence="3 4">
    <name type="scientific">Micromonospora endophytica</name>
    <dbReference type="NCBI Taxonomy" id="515350"/>
    <lineage>
        <taxon>Bacteria</taxon>
        <taxon>Bacillati</taxon>
        <taxon>Actinomycetota</taxon>
        <taxon>Actinomycetes</taxon>
        <taxon>Micromonosporales</taxon>
        <taxon>Micromonosporaceae</taxon>
        <taxon>Micromonospora</taxon>
    </lineage>
</organism>
<dbReference type="Gene3D" id="2.60.120.260">
    <property type="entry name" value="Galactose-binding domain-like"/>
    <property type="match status" value="1"/>
</dbReference>
<sequence length="266" mass="26648">MPNDALSDAADPVPRSPGGVPDPDRSARARHWVGISSLAGAIALAAIAVPPLLVPDERRPDGVGSAAPDGTVDPTTTATLPGGAPTTAPGAAGSGPTTGPTPPSRAPDSTPQPAGSLPGPAPNRPTRTAAPPPSATTGDATPPASFRPVSVEAEDPGNLLSEGAGIVDCAACAGGARVRYLGRLTAYLTTATAGERTITVSYSTKGDRQLKISINGAAPTTHHLTGTAWDTPRTFQYAATVPAGRVSFIFYNDTGPPPDIDKISIS</sequence>
<keyword evidence="2" id="KW-0472">Membrane</keyword>
<reference evidence="3 4" key="1">
    <citation type="submission" date="2018-01" db="EMBL/GenBank/DDBJ databases">
        <title>Draft genome sequence of Jishengella endophytica.</title>
        <authorList>
            <person name="Sahin N."/>
            <person name="Ay H."/>
            <person name="Saygin H."/>
        </authorList>
    </citation>
    <scope>NUCLEOTIDE SEQUENCE [LARGE SCALE GENOMIC DNA]</scope>
    <source>
        <strain evidence="3 4">DSM 45430</strain>
    </source>
</reference>
<keyword evidence="4" id="KW-1185">Reference proteome</keyword>
<protein>
    <submittedName>
        <fullName evidence="3">Uncharacterized protein</fullName>
    </submittedName>
</protein>
<dbReference type="AlphaFoldDB" id="A0A2W2BVA7"/>
<dbReference type="OrthoDB" id="3399123at2"/>
<dbReference type="SUPFAM" id="SSF49785">
    <property type="entry name" value="Galactose-binding domain-like"/>
    <property type="match status" value="1"/>
</dbReference>
<dbReference type="Proteomes" id="UP000248627">
    <property type="component" value="Unassembled WGS sequence"/>
</dbReference>
<feature type="transmembrane region" description="Helical" evidence="2">
    <location>
        <begin position="32"/>
        <end position="54"/>
    </location>
</feature>
<feature type="region of interest" description="Disordered" evidence="1">
    <location>
        <begin position="54"/>
        <end position="151"/>
    </location>
</feature>
<dbReference type="PRINTS" id="PR01217">
    <property type="entry name" value="PRICHEXTENSN"/>
</dbReference>
<gene>
    <name evidence="3" type="ORF">C1I93_21820</name>
</gene>
<dbReference type="EMBL" id="POTX01000176">
    <property type="protein sequence ID" value="PZF91221.1"/>
    <property type="molecule type" value="Genomic_DNA"/>
</dbReference>